<sequence>MQTGSPFMCEARIHGEWCGITLMEALSVHRSAAKRCLACHGAVNVHGGYGGQTPATVHRKAHDGCPRSPRTFRGTVSPHPNALP</sequence>
<accession>A0A2U8VWD0</accession>
<dbReference type="OrthoDB" id="7995520at2"/>
<evidence type="ECO:0000256" key="1">
    <source>
        <dbReference type="SAM" id="MobiDB-lite"/>
    </source>
</evidence>
<proteinExistence type="predicted"/>
<dbReference type="Proteomes" id="UP000246058">
    <property type="component" value="Chromosome"/>
</dbReference>
<evidence type="ECO:0000313" key="2">
    <source>
        <dbReference type="EMBL" id="AWN37708.1"/>
    </source>
</evidence>
<organism evidence="2 3">
    <name type="scientific">Methylobacterium radiodurans</name>
    <dbReference type="NCBI Taxonomy" id="2202828"/>
    <lineage>
        <taxon>Bacteria</taxon>
        <taxon>Pseudomonadati</taxon>
        <taxon>Pseudomonadota</taxon>
        <taxon>Alphaproteobacteria</taxon>
        <taxon>Hyphomicrobiales</taxon>
        <taxon>Methylobacteriaceae</taxon>
        <taxon>Methylobacterium</taxon>
    </lineage>
</organism>
<feature type="region of interest" description="Disordered" evidence="1">
    <location>
        <begin position="54"/>
        <end position="84"/>
    </location>
</feature>
<protein>
    <submittedName>
        <fullName evidence="2">Uncharacterized protein</fullName>
    </submittedName>
</protein>
<evidence type="ECO:0000313" key="3">
    <source>
        <dbReference type="Proteomes" id="UP000246058"/>
    </source>
</evidence>
<dbReference type="KEGG" id="meti:DK427_19885"/>
<reference evidence="2 3" key="1">
    <citation type="submission" date="2018-05" db="EMBL/GenBank/DDBJ databases">
        <title>Complete Genome Sequence of Methylobacterium sp. 17Sr1-43.</title>
        <authorList>
            <person name="Srinivasan S."/>
        </authorList>
    </citation>
    <scope>NUCLEOTIDE SEQUENCE [LARGE SCALE GENOMIC DNA]</scope>
    <source>
        <strain evidence="2 3">17Sr1-43</strain>
    </source>
</reference>
<dbReference type="AlphaFoldDB" id="A0A2U8VWD0"/>
<keyword evidence="3" id="KW-1185">Reference proteome</keyword>
<name>A0A2U8VWD0_9HYPH</name>
<gene>
    <name evidence="2" type="ORF">DK427_19885</name>
</gene>
<dbReference type="EMBL" id="CP029551">
    <property type="protein sequence ID" value="AWN37708.1"/>
    <property type="molecule type" value="Genomic_DNA"/>
</dbReference>